<dbReference type="PANTHER" id="PTHR48085:SF5">
    <property type="entry name" value="CADMIUM_ZINC-TRANSPORTING ATPASE HMA4-RELATED"/>
    <property type="match status" value="1"/>
</dbReference>
<dbReference type="PANTHER" id="PTHR48085">
    <property type="entry name" value="CADMIUM/ZINC-TRANSPORTING ATPASE HMA2-RELATED"/>
    <property type="match status" value="1"/>
</dbReference>
<dbReference type="InterPro" id="IPR023298">
    <property type="entry name" value="ATPase_P-typ_TM_dom_sf"/>
</dbReference>
<evidence type="ECO:0000256" key="2">
    <source>
        <dbReference type="ARBA" id="ARBA00006024"/>
    </source>
</evidence>
<proteinExistence type="inferred from homology"/>
<protein>
    <submittedName>
        <fullName evidence="10">Copper-translocating P-type ATPase</fullName>
    </submittedName>
</protein>
<dbReference type="Gene3D" id="3.40.50.1000">
    <property type="entry name" value="HAD superfamily/HAD-like"/>
    <property type="match status" value="1"/>
</dbReference>
<comment type="caution">
    <text evidence="10">The sequence shown here is derived from an EMBL/GenBank/DDBJ whole genome shotgun (WGS) entry which is preliminary data.</text>
</comment>
<dbReference type="Pfam" id="PF00122">
    <property type="entry name" value="E1-E2_ATPase"/>
    <property type="match status" value="1"/>
</dbReference>
<dbReference type="Proteomes" id="UP000248557">
    <property type="component" value="Unassembled WGS sequence"/>
</dbReference>
<dbReference type="SFLD" id="SFLDG00002">
    <property type="entry name" value="C1.7:_P-type_atpase_like"/>
    <property type="match status" value="1"/>
</dbReference>
<evidence type="ECO:0000256" key="4">
    <source>
        <dbReference type="ARBA" id="ARBA00022723"/>
    </source>
</evidence>
<evidence type="ECO:0000259" key="9">
    <source>
        <dbReference type="Pfam" id="PF00122"/>
    </source>
</evidence>
<dbReference type="InterPro" id="IPR001757">
    <property type="entry name" value="P_typ_ATPase"/>
</dbReference>
<keyword evidence="4" id="KW-0479">Metal-binding</keyword>
<dbReference type="InterPro" id="IPR036412">
    <property type="entry name" value="HAD-like_sf"/>
</dbReference>
<reference evidence="10 11" key="1">
    <citation type="submission" date="2017-05" db="EMBL/GenBank/DDBJ databases">
        <title>Host range expansion of the Methanosphaera genus to humans and monogastric animals involves recent and extensive reduction in genome content.</title>
        <authorList>
            <person name="Hoedt E.C."/>
            <person name="Volmer J.G."/>
            <person name="Parks D.H."/>
            <person name="Rosewarne C.P."/>
            <person name="Denman S.E."/>
            <person name="Mcsweeney C.S."/>
            <person name="O Cuiv P."/>
            <person name="Hugenholtz P."/>
            <person name="Tyson G.W."/>
            <person name="Morrison M."/>
        </authorList>
    </citation>
    <scope>NUCLEOTIDE SEQUENCE [LARGE SCALE GENOMIC DNA]</scope>
    <source>
        <strain evidence="10 11">PA5</strain>
    </source>
</reference>
<name>A0A328Q939_9EURY</name>
<dbReference type="GO" id="GO:0046872">
    <property type="term" value="F:metal ion binding"/>
    <property type="evidence" value="ECO:0007669"/>
    <property type="project" value="UniProtKB-KW"/>
</dbReference>
<dbReference type="InterPro" id="IPR051014">
    <property type="entry name" value="Cation_Transport_ATPase_IB"/>
</dbReference>
<evidence type="ECO:0000313" key="11">
    <source>
        <dbReference type="Proteomes" id="UP000248557"/>
    </source>
</evidence>
<dbReference type="NCBIfam" id="TIGR01494">
    <property type="entry name" value="ATPase_P-type"/>
    <property type="match status" value="1"/>
</dbReference>
<dbReference type="SFLD" id="SFLDS00003">
    <property type="entry name" value="Haloacid_Dehalogenase"/>
    <property type="match status" value="1"/>
</dbReference>
<dbReference type="PROSITE" id="PS00154">
    <property type="entry name" value="ATPASE_E1_E2"/>
    <property type="match status" value="1"/>
</dbReference>
<sequence length="644" mass="70027">MNKFEKLMGFLEGLKMTIVGGIFLLISLILLITNTTLPIDPAWVTIVICGLPLLYLALSRLVYEHWVSSALLICIAMVASLMIGEIFAAGEVVFIMALGALLEDYTVRKSKQGLRDLINLKPQTGRLLIKENGDIVEKEIKVQEIKKEDKLRVLPGEVIPVDGIIISGDTSVDQSVMTGESLPLDKTVNDEVYAGTLNLYGAIDIISTKIGKDSSLEKLIRMVKEADEKQAPTQRIADKWATWLVPVALAIAIITYILTWNIERAVTILVVFCPCALILATPTAIMAAIGQATKHGVLIKSGEALEKMGNVNSIAFDKTGTLTYGNLEVSDIIPLKENISKKLLLKYVTISEVKSEHPIGKAIVKYSKNESINYTQPEEFKMIPGKGVSAVYNNKKILSGTIKFMEENNITINSESIEKLDLLRNEGKASIVVSYDNELVGIIGLSDVLRETAPYVVNTLINDLDTDVELLTGDNHKAANYFASKVGITNIYSELLPENKVEIIEQLKCDKKTVCMVGDGINDAPALKTADVSVAMGGMGSDIAIDAADIALLGDDIENLTYLKKLSNATLFTIHLSITISMIINAVAIVCSVLGLLDPISGALVHNIGSCAVVMLAASLYDRDFSDYAHKSKDNITIKKPITN</sequence>
<keyword evidence="6 8" id="KW-1133">Transmembrane helix</keyword>
<accession>A0A328Q939</accession>
<dbReference type="Gene3D" id="3.40.1110.10">
    <property type="entry name" value="Calcium-transporting ATPase, cytoplasmic domain N"/>
    <property type="match status" value="1"/>
</dbReference>
<feature type="transmembrane region" description="Helical" evidence="8">
    <location>
        <begin position="240"/>
        <end position="259"/>
    </location>
</feature>
<dbReference type="AlphaFoldDB" id="A0A328Q939"/>
<evidence type="ECO:0000256" key="1">
    <source>
        <dbReference type="ARBA" id="ARBA00004370"/>
    </source>
</evidence>
<dbReference type="NCBIfam" id="TIGR01525">
    <property type="entry name" value="ATPase-IB_hvy"/>
    <property type="match status" value="1"/>
</dbReference>
<evidence type="ECO:0000313" key="10">
    <source>
        <dbReference type="EMBL" id="RAP03260.1"/>
    </source>
</evidence>
<dbReference type="SFLD" id="SFLDF00027">
    <property type="entry name" value="p-type_atpase"/>
    <property type="match status" value="1"/>
</dbReference>
<dbReference type="RefSeq" id="WP_112149452.1">
    <property type="nucleotide sequence ID" value="NZ_NGJK01000031.1"/>
</dbReference>
<dbReference type="PRINTS" id="PR00119">
    <property type="entry name" value="CATATPASE"/>
</dbReference>
<feature type="transmembrane region" description="Helical" evidence="8">
    <location>
        <begin position="265"/>
        <end position="290"/>
    </location>
</feature>
<evidence type="ECO:0000256" key="8">
    <source>
        <dbReference type="SAM" id="Phobius"/>
    </source>
</evidence>
<feature type="transmembrane region" description="Helical" evidence="8">
    <location>
        <begin position="43"/>
        <end position="63"/>
    </location>
</feature>
<keyword evidence="7 8" id="KW-0472">Membrane</keyword>
<feature type="domain" description="P-type ATPase A" evidence="9">
    <location>
        <begin position="133"/>
        <end position="224"/>
    </location>
</feature>
<dbReference type="SUPFAM" id="SSF81665">
    <property type="entry name" value="Calcium ATPase, transmembrane domain M"/>
    <property type="match status" value="1"/>
</dbReference>
<gene>
    <name evidence="10" type="ORF">CA615_03290</name>
</gene>
<comment type="similarity">
    <text evidence="2">Belongs to the cation transport ATPase (P-type) (TC 3.A.3) family. Type IB subfamily.</text>
</comment>
<dbReference type="InterPro" id="IPR044492">
    <property type="entry name" value="P_typ_ATPase_HD_dom"/>
</dbReference>
<dbReference type="InterPro" id="IPR027256">
    <property type="entry name" value="P-typ_ATPase_IB"/>
</dbReference>
<dbReference type="NCBIfam" id="TIGR01511">
    <property type="entry name" value="ATPase-IB1_Cu"/>
    <property type="match status" value="1"/>
</dbReference>
<evidence type="ECO:0000256" key="5">
    <source>
        <dbReference type="ARBA" id="ARBA00022967"/>
    </source>
</evidence>
<dbReference type="PRINTS" id="PR00120">
    <property type="entry name" value="HATPASE"/>
</dbReference>
<dbReference type="GO" id="GO:0016887">
    <property type="term" value="F:ATP hydrolysis activity"/>
    <property type="evidence" value="ECO:0007669"/>
    <property type="project" value="InterPro"/>
</dbReference>
<dbReference type="GO" id="GO:0005524">
    <property type="term" value="F:ATP binding"/>
    <property type="evidence" value="ECO:0007669"/>
    <property type="project" value="InterPro"/>
</dbReference>
<feature type="transmembrane region" description="Helical" evidence="8">
    <location>
        <begin position="603"/>
        <end position="621"/>
    </location>
</feature>
<dbReference type="SUPFAM" id="SSF81653">
    <property type="entry name" value="Calcium ATPase, transduction domain A"/>
    <property type="match status" value="1"/>
</dbReference>
<evidence type="ECO:0000256" key="7">
    <source>
        <dbReference type="ARBA" id="ARBA00023136"/>
    </source>
</evidence>
<dbReference type="InterPro" id="IPR018303">
    <property type="entry name" value="ATPase_P-typ_P_site"/>
</dbReference>
<feature type="transmembrane region" description="Helical" evidence="8">
    <location>
        <begin position="69"/>
        <end position="102"/>
    </location>
</feature>
<dbReference type="InterPro" id="IPR008250">
    <property type="entry name" value="ATPase_P-typ_transduc_dom_A_sf"/>
</dbReference>
<organism evidence="10 11">
    <name type="scientific">Methanosphaera stadtmanae</name>
    <dbReference type="NCBI Taxonomy" id="2317"/>
    <lineage>
        <taxon>Archaea</taxon>
        <taxon>Methanobacteriati</taxon>
        <taxon>Methanobacteriota</taxon>
        <taxon>Methanomada group</taxon>
        <taxon>Methanobacteria</taxon>
        <taxon>Methanobacteriales</taxon>
        <taxon>Methanobacteriaceae</taxon>
        <taxon>Methanosphaera</taxon>
    </lineage>
</organism>
<evidence type="ECO:0000256" key="3">
    <source>
        <dbReference type="ARBA" id="ARBA00022692"/>
    </source>
</evidence>
<dbReference type="FunFam" id="2.70.150.10:FF:000002">
    <property type="entry name" value="Copper-transporting ATPase 1, putative"/>
    <property type="match status" value="1"/>
</dbReference>
<feature type="transmembrane region" description="Helical" evidence="8">
    <location>
        <begin position="572"/>
        <end position="597"/>
    </location>
</feature>
<dbReference type="InterPro" id="IPR023299">
    <property type="entry name" value="ATPase_P-typ_cyto_dom_N"/>
</dbReference>
<dbReference type="EMBL" id="NGJK01000031">
    <property type="protein sequence ID" value="RAP03260.1"/>
    <property type="molecule type" value="Genomic_DNA"/>
</dbReference>
<comment type="subcellular location">
    <subcellularLocation>
        <location evidence="1">Membrane</location>
    </subcellularLocation>
</comment>
<evidence type="ECO:0000256" key="6">
    <source>
        <dbReference type="ARBA" id="ARBA00022989"/>
    </source>
</evidence>
<dbReference type="GO" id="GO:0019829">
    <property type="term" value="F:ATPase-coupled monoatomic cation transmembrane transporter activity"/>
    <property type="evidence" value="ECO:0007669"/>
    <property type="project" value="InterPro"/>
</dbReference>
<dbReference type="Pfam" id="PF00702">
    <property type="entry name" value="Hydrolase"/>
    <property type="match status" value="1"/>
</dbReference>
<dbReference type="GO" id="GO:0016020">
    <property type="term" value="C:membrane"/>
    <property type="evidence" value="ECO:0007669"/>
    <property type="project" value="UniProtKB-SubCell"/>
</dbReference>
<feature type="transmembrane region" description="Helical" evidence="8">
    <location>
        <begin position="13"/>
        <end position="31"/>
    </location>
</feature>
<dbReference type="Gene3D" id="2.70.150.10">
    <property type="entry name" value="Calcium-transporting ATPase, cytoplasmic transduction domain A"/>
    <property type="match status" value="1"/>
</dbReference>
<dbReference type="SUPFAM" id="SSF56784">
    <property type="entry name" value="HAD-like"/>
    <property type="match status" value="1"/>
</dbReference>
<keyword evidence="3 8" id="KW-0812">Transmembrane</keyword>
<dbReference type="InterPro" id="IPR023214">
    <property type="entry name" value="HAD_sf"/>
</dbReference>
<keyword evidence="5" id="KW-1278">Translocase</keyword>
<dbReference type="InterPro" id="IPR059000">
    <property type="entry name" value="ATPase_P-type_domA"/>
</dbReference>